<feature type="transmembrane region" description="Helical" evidence="7">
    <location>
        <begin position="9"/>
        <end position="25"/>
    </location>
</feature>
<evidence type="ECO:0000256" key="7">
    <source>
        <dbReference type="SAM" id="Phobius"/>
    </source>
</evidence>
<comment type="caution">
    <text evidence="8">The sequence shown here is derived from an EMBL/GenBank/DDBJ whole genome shotgun (WGS) entry which is preliminary data.</text>
</comment>
<feature type="transmembrane region" description="Helical" evidence="7">
    <location>
        <begin position="145"/>
        <end position="163"/>
    </location>
</feature>
<keyword evidence="6 7" id="KW-0472">Membrane</keyword>
<dbReference type="InterPro" id="IPR005524">
    <property type="entry name" value="DUF318"/>
</dbReference>
<dbReference type="Pfam" id="PF03773">
    <property type="entry name" value="ArsP_1"/>
    <property type="match status" value="1"/>
</dbReference>
<accession>A0A644X8L6</accession>
<feature type="transmembrane region" description="Helical" evidence="7">
    <location>
        <begin position="82"/>
        <end position="105"/>
    </location>
</feature>
<evidence type="ECO:0008006" key="9">
    <source>
        <dbReference type="Google" id="ProtNLM"/>
    </source>
</evidence>
<evidence type="ECO:0000256" key="1">
    <source>
        <dbReference type="ARBA" id="ARBA00004651"/>
    </source>
</evidence>
<keyword evidence="5 7" id="KW-1133">Transmembrane helix</keyword>
<reference evidence="8" key="1">
    <citation type="submission" date="2019-08" db="EMBL/GenBank/DDBJ databases">
        <authorList>
            <person name="Kucharzyk K."/>
            <person name="Murdoch R.W."/>
            <person name="Higgins S."/>
            <person name="Loffler F."/>
        </authorList>
    </citation>
    <scope>NUCLEOTIDE SEQUENCE</scope>
</reference>
<name>A0A644X8L6_9ZZZZ</name>
<feature type="transmembrane region" description="Helical" evidence="7">
    <location>
        <begin position="45"/>
        <end position="62"/>
    </location>
</feature>
<evidence type="ECO:0000256" key="6">
    <source>
        <dbReference type="ARBA" id="ARBA00023136"/>
    </source>
</evidence>
<evidence type="ECO:0000313" key="8">
    <source>
        <dbReference type="EMBL" id="MPM12515.1"/>
    </source>
</evidence>
<protein>
    <recommendedName>
        <fullName evidence="9">Permease</fullName>
    </recommendedName>
</protein>
<evidence type="ECO:0000256" key="4">
    <source>
        <dbReference type="ARBA" id="ARBA00022692"/>
    </source>
</evidence>
<comment type="subcellular location">
    <subcellularLocation>
        <location evidence="1">Cell membrane</location>
        <topology evidence="1">Multi-pass membrane protein</topology>
    </subcellularLocation>
</comment>
<organism evidence="8">
    <name type="scientific">bioreactor metagenome</name>
    <dbReference type="NCBI Taxonomy" id="1076179"/>
    <lineage>
        <taxon>unclassified sequences</taxon>
        <taxon>metagenomes</taxon>
        <taxon>ecological metagenomes</taxon>
    </lineage>
</organism>
<dbReference type="EMBL" id="VSSQ01001982">
    <property type="protein sequence ID" value="MPM12515.1"/>
    <property type="molecule type" value="Genomic_DNA"/>
</dbReference>
<feature type="transmembrane region" description="Helical" evidence="7">
    <location>
        <begin position="111"/>
        <end position="133"/>
    </location>
</feature>
<gene>
    <name evidence="8" type="ORF">SDC9_58868</name>
</gene>
<sequence length="177" mass="19929">MIKKLVKRYIFFITALLITIMITVFNDDIGLRSFNIAFSSFKQMISVVPPIMIILGLIDVWIPREAMMKYMGDDSGIKGISLAILIGSIAAGPMYAAFPFTKVLLKKGVRFSNIIIFMNAWCVTKISTLMFEISSLGYKFTLARLLIDIPGVIIMGYLVHALMPKDELEMIYKSNLD</sequence>
<comment type="similarity">
    <text evidence="2">Belongs to the UPF0718 family.</text>
</comment>
<evidence type="ECO:0000256" key="3">
    <source>
        <dbReference type="ARBA" id="ARBA00022475"/>
    </source>
</evidence>
<evidence type="ECO:0000256" key="2">
    <source>
        <dbReference type="ARBA" id="ARBA00006386"/>
    </source>
</evidence>
<proteinExistence type="inferred from homology"/>
<keyword evidence="3" id="KW-1003">Cell membrane</keyword>
<dbReference type="GO" id="GO:0005886">
    <property type="term" value="C:plasma membrane"/>
    <property type="evidence" value="ECO:0007669"/>
    <property type="project" value="UniProtKB-SubCell"/>
</dbReference>
<dbReference type="AlphaFoldDB" id="A0A644X8L6"/>
<keyword evidence="4 7" id="KW-0812">Transmembrane</keyword>
<evidence type="ECO:0000256" key="5">
    <source>
        <dbReference type="ARBA" id="ARBA00022989"/>
    </source>
</evidence>